<dbReference type="PROSITE" id="PS50994">
    <property type="entry name" value="INTEGRASE"/>
    <property type="match status" value="1"/>
</dbReference>
<dbReference type="InterPro" id="IPR012337">
    <property type="entry name" value="RNaseH-like_sf"/>
</dbReference>
<name>A0A1F6MRW8_9BACT</name>
<evidence type="ECO:0000313" key="2">
    <source>
        <dbReference type="EMBL" id="OGH74406.1"/>
    </source>
</evidence>
<evidence type="ECO:0000313" key="3">
    <source>
        <dbReference type="Proteomes" id="UP000178347"/>
    </source>
</evidence>
<gene>
    <name evidence="2" type="ORF">A3G00_04480</name>
</gene>
<dbReference type="Gene3D" id="3.30.420.10">
    <property type="entry name" value="Ribonuclease H-like superfamily/Ribonuclease H"/>
    <property type="match status" value="1"/>
</dbReference>
<dbReference type="InterPro" id="IPR036397">
    <property type="entry name" value="RNaseH_sf"/>
</dbReference>
<dbReference type="Proteomes" id="UP000178347">
    <property type="component" value="Unassembled WGS sequence"/>
</dbReference>
<reference evidence="2 3" key="1">
    <citation type="journal article" date="2016" name="Nat. Commun.">
        <title>Thousands of microbial genomes shed light on interconnected biogeochemical processes in an aquifer system.</title>
        <authorList>
            <person name="Anantharaman K."/>
            <person name="Brown C.T."/>
            <person name="Hug L.A."/>
            <person name="Sharon I."/>
            <person name="Castelle C.J."/>
            <person name="Probst A.J."/>
            <person name="Thomas B.C."/>
            <person name="Singh A."/>
            <person name="Wilkins M.J."/>
            <person name="Karaoz U."/>
            <person name="Brodie E.L."/>
            <person name="Williams K.H."/>
            <person name="Hubbard S.S."/>
            <person name="Banfield J.F."/>
        </authorList>
    </citation>
    <scope>NUCLEOTIDE SEQUENCE [LARGE SCALE GENOMIC DNA]</scope>
</reference>
<dbReference type="InterPro" id="IPR001584">
    <property type="entry name" value="Integrase_cat-core"/>
</dbReference>
<protein>
    <recommendedName>
        <fullName evidence="1">Integrase catalytic domain-containing protein</fullName>
    </recommendedName>
</protein>
<dbReference type="GO" id="GO:0015074">
    <property type="term" value="P:DNA integration"/>
    <property type="evidence" value="ECO:0007669"/>
    <property type="project" value="InterPro"/>
</dbReference>
<dbReference type="GO" id="GO:0003676">
    <property type="term" value="F:nucleic acid binding"/>
    <property type="evidence" value="ECO:0007669"/>
    <property type="project" value="InterPro"/>
</dbReference>
<evidence type="ECO:0000259" key="1">
    <source>
        <dbReference type="PROSITE" id="PS50994"/>
    </source>
</evidence>
<dbReference type="STRING" id="1798692.A3G00_04480"/>
<dbReference type="AlphaFoldDB" id="A0A1F6MRW8"/>
<accession>A0A1F6MRW8</accession>
<organism evidence="2 3">
    <name type="scientific">Candidatus Magasanikbacteria bacterium RIFCSPLOWO2_12_FULL_43_12</name>
    <dbReference type="NCBI Taxonomy" id="1798692"/>
    <lineage>
        <taxon>Bacteria</taxon>
        <taxon>Candidatus Magasanikiibacteriota</taxon>
    </lineage>
</organism>
<comment type="caution">
    <text evidence="2">The sequence shown here is derived from an EMBL/GenBank/DDBJ whole genome shotgun (WGS) entry which is preliminary data.</text>
</comment>
<sequence length="424" mass="49012">MTIIMNDSHLVSIAQIKEFIKVGGEISFIGKSRDETYRWIELVLSRFWYFSLRKKDKTIVRKYLMKMTGYSDSQLTRLIRKKKTTRVIRAVKGKQHRFEKTYTPIDVALLIKTDAAHGRLSGPATKTILAREYGEYGKTEYVRLKNISVSHIYNLRGTRQYESILGSSFEKTKPTTIPIGQRRKPEPNGCPGYIRVDTVHQGDCMGRIGEGMKKGVYHINLVDEVIQWEIIGSVEGISERFLAPLLEQLIKQFPFRVINFHSDNGSEYINKIVAQLLNKLMINQTKSRPRHSNDNGLAETKNGGVIRKHFGYAYIEQRQAKPINRFYQTYLNPYLNFHRPSGFATRVFDPKKPGKYKNVYKTYLTPFEKLQSLKQPEQYLTPGITMALLAQFAKQLSDTEAAETMQKAKRDLFKSFRVSEKQTI</sequence>
<feature type="domain" description="Integrase catalytic" evidence="1">
    <location>
        <begin position="183"/>
        <end position="361"/>
    </location>
</feature>
<proteinExistence type="predicted"/>
<dbReference type="EMBL" id="MFQN01000017">
    <property type="protein sequence ID" value="OGH74406.1"/>
    <property type="molecule type" value="Genomic_DNA"/>
</dbReference>
<dbReference type="SUPFAM" id="SSF53098">
    <property type="entry name" value="Ribonuclease H-like"/>
    <property type="match status" value="1"/>
</dbReference>